<dbReference type="InterPro" id="IPR051202">
    <property type="entry name" value="Peptidase_C40"/>
</dbReference>
<dbReference type="Gene3D" id="1.10.530.10">
    <property type="match status" value="1"/>
</dbReference>
<evidence type="ECO:0000313" key="7">
    <source>
        <dbReference type="EMBL" id="MDM5281830.1"/>
    </source>
</evidence>
<dbReference type="PANTHER" id="PTHR47053:SF5">
    <property type="entry name" value="BIFUNCTIONAL MURAMIDASE_DL-ENDOPEPTIDASE CWLT"/>
    <property type="match status" value="1"/>
</dbReference>
<dbReference type="GO" id="GO:0008234">
    <property type="term" value="F:cysteine-type peptidase activity"/>
    <property type="evidence" value="ECO:0007669"/>
    <property type="project" value="UniProtKB-KW"/>
</dbReference>
<feature type="transmembrane region" description="Helical" evidence="5">
    <location>
        <begin position="20"/>
        <end position="37"/>
    </location>
</feature>
<dbReference type="EMBL" id="JAUCFI010000001">
    <property type="protein sequence ID" value="MDM5281830.1"/>
    <property type="molecule type" value="Genomic_DNA"/>
</dbReference>
<dbReference type="InterPro" id="IPR047194">
    <property type="entry name" value="CwlT-like_lysozyme"/>
</dbReference>
<evidence type="ECO:0000256" key="2">
    <source>
        <dbReference type="ARBA" id="ARBA00022670"/>
    </source>
</evidence>
<keyword evidence="2" id="KW-0645">Protease</keyword>
<evidence type="ECO:0000256" key="1">
    <source>
        <dbReference type="ARBA" id="ARBA00007074"/>
    </source>
</evidence>
<keyword evidence="3" id="KW-0378">Hydrolase</keyword>
<dbReference type="InterPro" id="IPR023346">
    <property type="entry name" value="Lysozyme-like_dom_sf"/>
</dbReference>
<dbReference type="Pfam" id="PF13702">
    <property type="entry name" value="Lysozyme_like"/>
    <property type="match status" value="1"/>
</dbReference>
<proteinExistence type="inferred from homology"/>
<dbReference type="InterPro" id="IPR038765">
    <property type="entry name" value="Papain-like_cys_pep_sf"/>
</dbReference>
<evidence type="ECO:0000313" key="8">
    <source>
        <dbReference type="Proteomes" id="UP001238973"/>
    </source>
</evidence>
<dbReference type="RefSeq" id="WP_289348070.1">
    <property type="nucleotide sequence ID" value="NZ_JAUCFI010000001.1"/>
</dbReference>
<keyword evidence="5" id="KW-0472">Membrane</keyword>
<comment type="caution">
    <text evidence="7">The sequence shown here is derived from an EMBL/GenBank/DDBJ whole genome shotgun (WGS) entry which is preliminary data.</text>
</comment>
<comment type="similarity">
    <text evidence="1">Belongs to the peptidase C40 family.</text>
</comment>
<evidence type="ECO:0000256" key="3">
    <source>
        <dbReference type="ARBA" id="ARBA00022801"/>
    </source>
</evidence>
<keyword evidence="5" id="KW-1133">Transmembrane helix</keyword>
<name>A0AAJ1VA56_9BACI</name>
<evidence type="ECO:0000259" key="6">
    <source>
        <dbReference type="PROSITE" id="PS51935"/>
    </source>
</evidence>
<dbReference type="Proteomes" id="UP001238973">
    <property type="component" value="Unassembled WGS sequence"/>
</dbReference>
<evidence type="ECO:0000256" key="4">
    <source>
        <dbReference type="ARBA" id="ARBA00022807"/>
    </source>
</evidence>
<dbReference type="AlphaFoldDB" id="A0AAJ1VA56"/>
<dbReference type="SUPFAM" id="SSF53955">
    <property type="entry name" value="Lysozyme-like"/>
    <property type="match status" value="1"/>
</dbReference>
<organism evidence="7 8">
    <name type="scientific">Peribacillus frigoritolerans</name>
    <dbReference type="NCBI Taxonomy" id="450367"/>
    <lineage>
        <taxon>Bacteria</taxon>
        <taxon>Bacillati</taxon>
        <taxon>Bacillota</taxon>
        <taxon>Bacilli</taxon>
        <taxon>Bacillales</taxon>
        <taxon>Bacillaceae</taxon>
        <taxon>Peribacillus</taxon>
    </lineage>
</organism>
<keyword evidence="5" id="KW-0812">Transmembrane</keyword>
<accession>A0AAJ1VA56</accession>
<sequence>MSATVAVKGTVFVVRYWKEITIGVVFSLILMAGLLLGTQSQEEPKGYINSPFGTANVPPHIEQWKGLLQEYTTKYGIPEYTDFLLALMYQEIGNSQTLDIMQSSESVGLPPNAIQNPVMSVNLGVQHFKTVLEDGQKNGVDFPAIVQSYNFGSGYLSFISSNGKKHSVELAQQFSLAQTEKQGWSCSDWRAPFCYGDYTYVEKVMGNLMPTGIAVGSEDVSPLGEQAFNAIITEANKYVGWPYVWGGSDPHRGFDCSGFTQWIFAKVGIKLPRTAQEQYDVSSKIPPSEARPGDFIYFTETYETNKYITHVGIYIGDGKMFDSNGSGIGIHDIHSPYWKSHLAGFGRVSH</sequence>
<evidence type="ECO:0000256" key="5">
    <source>
        <dbReference type="SAM" id="Phobius"/>
    </source>
</evidence>
<dbReference type="CDD" id="cd16891">
    <property type="entry name" value="CwlT-like"/>
    <property type="match status" value="1"/>
</dbReference>
<keyword evidence="4" id="KW-0788">Thiol protease</keyword>
<reference evidence="7" key="1">
    <citation type="submission" date="2023-06" db="EMBL/GenBank/DDBJ databases">
        <title>Comparative genomics of Bacillaceae isolates and their secondary metabolite potential.</title>
        <authorList>
            <person name="Song L."/>
            <person name="Nielsen L.J."/>
            <person name="Mohite O."/>
            <person name="Xu X."/>
            <person name="Weber T."/>
            <person name="Kovacs A.T."/>
        </authorList>
    </citation>
    <scope>NUCLEOTIDE SEQUENCE</scope>
    <source>
        <strain evidence="7">G1S1</strain>
    </source>
</reference>
<dbReference type="SUPFAM" id="SSF54001">
    <property type="entry name" value="Cysteine proteinases"/>
    <property type="match status" value="1"/>
</dbReference>
<protein>
    <submittedName>
        <fullName evidence="7">Bifunctional lytic transglycosylase/C40 family peptidase</fullName>
    </submittedName>
</protein>
<dbReference type="Gene3D" id="3.90.1720.10">
    <property type="entry name" value="endopeptidase domain like (from Nostoc punctiforme)"/>
    <property type="match status" value="1"/>
</dbReference>
<dbReference type="PROSITE" id="PS51935">
    <property type="entry name" value="NLPC_P60"/>
    <property type="match status" value="1"/>
</dbReference>
<dbReference type="InterPro" id="IPR000064">
    <property type="entry name" value="NLP_P60_dom"/>
</dbReference>
<dbReference type="PANTHER" id="PTHR47053">
    <property type="entry name" value="MUREIN DD-ENDOPEPTIDASE MEPH-RELATED"/>
    <property type="match status" value="1"/>
</dbReference>
<gene>
    <name evidence="7" type="ORF">QUF85_00335</name>
</gene>
<dbReference type="Pfam" id="PF00877">
    <property type="entry name" value="NLPC_P60"/>
    <property type="match status" value="1"/>
</dbReference>
<feature type="domain" description="NlpC/P60" evidence="6">
    <location>
        <begin position="225"/>
        <end position="349"/>
    </location>
</feature>
<dbReference type="GO" id="GO:0006508">
    <property type="term" value="P:proteolysis"/>
    <property type="evidence" value="ECO:0007669"/>
    <property type="project" value="UniProtKB-KW"/>
</dbReference>